<dbReference type="InterPro" id="IPR022280">
    <property type="entry name" value="PRTRC_protein-B"/>
</dbReference>
<dbReference type="EMBL" id="RSDW01000001">
    <property type="protein sequence ID" value="RSL18666.1"/>
    <property type="molecule type" value="Genomic_DNA"/>
</dbReference>
<evidence type="ECO:0000313" key="2">
    <source>
        <dbReference type="Proteomes" id="UP000269669"/>
    </source>
</evidence>
<dbReference type="NCBIfam" id="TIGR03737">
    <property type="entry name" value="PRTRC_B"/>
    <property type="match status" value="1"/>
</dbReference>
<name>A0A428MP95_9BACT</name>
<reference evidence="1 2" key="1">
    <citation type="submission" date="2018-12" db="EMBL/GenBank/DDBJ databases">
        <title>Sequencing of bacterial isolates from soil warming experiment in Harvard Forest, Massachusetts, USA.</title>
        <authorList>
            <person name="Deangelis K."/>
        </authorList>
    </citation>
    <scope>NUCLEOTIDE SEQUENCE [LARGE SCALE GENOMIC DNA]</scope>
    <source>
        <strain evidence="1 2">EB153</strain>
    </source>
</reference>
<evidence type="ECO:0000313" key="1">
    <source>
        <dbReference type="EMBL" id="RSL18666.1"/>
    </source>
</evidence>
<proteinExistence type="predicted"/>
<dbReference type="Pfam" id="PF14460">
    <property type="entry name" value="Prok-E2_D"/>
    <property type="match status" value="1"/>
</dbReference>
<keyword evidence="2" id="KW-1185">Reference proteome</keyword>
<organism evidence="1 2">
    <name type="scientific">Edaphobacter aggregans</name>
    <dbReference type="NCBI Taxonomy" id="570835"/>
    <lineage>
        <taxon>Bacteria</taxon>
        <taxon>Pseudomonadati</taxon>
        <taxon>Acidobacteriota</taxon>
        <taxon>Terriglobia</taxon>
        <taxon>Terriglobales</taxon>
        <taxon>Acidobacteriaceae</taxon>
        <taxon>Edaphobacter</taxon>
    </lineage>
</organism>
<comment type="caution">
    <text evidence="1">The sequence shown here is derived from an EMBL/GenBank/DDBJ whole genome shotgun (WGS) entry which is preliminary data.</text>
</comment>
<dbReference type="Proteomes" id="UP000269669">
    <property type="component" value="Unassembled WGS sequence"/>
</dbReference>
<dbReference type="OrthoDB" id="8556159at2"/>
<dbReference type="AlphaFoldDB" id="A0A428MP95"/>
<dbReference type="InterPro" id="IPR032787">
    <property type="entry name" value="Prok-E2_D"/>
</dbReference>
<gene>
    <name evidence="1" type="ORF">EDE15_4261</name>
</gene>
<dbReference type="RefSeq" id="WP_125486992.1">
    <property type="nucleotide sequence ID" value="NZ_RSDW01000001.1"/>
</dbReference>
<sequence>MQAQISLSSTKSFELREALLIYRTDRDSERTGPSAFVTKHSVAVDPSGVPSLGAGSPIQEGDLLTLCAQLRSALPIEFLPSNVLVRSEDSITWWTPASMRRMFYAKEKNTEVAQLSGKKFPQPPLVFRAHKRHLEVRALLRNERPDLQTALYRAPYWNVNDCGDVCLGTARVPPQATVDSLPRWESAFFESEFTHPNSSKRLTEHPGGFVGLWRSLAEKRRFPAQFLVADNQTLHQFITS</sequence>
<protein>
    <submittedName>
        <fullName evidence="1">PRTRC genetic system protein B</fullName>
    </submittedName>
</protein>
<accession>A0A428MP95</accession>